<keyword evidence="2" id="KW-1185">Reference proteome</keyword>
<proteinExistence type="predicted"/>
<sequence>MYKAMHDTIVRQEDTIARLEDTISRQEDTLARQAGILTRQEDTIARLQEEFMIRQEDSNRVKLEIDGLKKQLAASNNSIAFLEQQYSLQNQKYKGTRIIR</sequence>
<evidence type="ECO:0000313" key="1">
    <source>
        <dbReference type="EMBL" id="TNV80807.1"/>
    </source>
</evidence>
<reference evidence="1" key="1">
    <citation type="submission" date="2019-06" db="EMBL/GenBank/DDBJ databases">
        <authorList>
            <person name="Zheng W."/>
        </authorList>
    </citation>
    <scope>NUCLEOTIDE SEQUENCE</scope>
    <source>
        <strain evidence="1">QDHG01</strain>
    </source>
</reference>
<comment type="caution">
    <text evidence="1">The sequence shown here is derived from an EMBL/GenBank/DDBJ whole genome shotgun (WGS) entry which is preliminary data.</text>
</comment>
<dbReference type="Proteomes" id="UP000785679">
    <property type="component" value="Unassembled WGS sequence"/>
</dbReference>
<gene>
    <name evidence="1" type="ORF">FGO68_gene17239</name>
</gene>
<dbReference type="EMBL" id="RRYP01007004">
    <property type="protein sequence ID" value="TNV80807.1"/>
    <property type="molecule type" value="Genomic_DNA"/>
</dbReference>
<name>A0A8J8T3C9_HALGN</name>
<accession>A0A8J8T3C9</accession>
<organism evidence="1 2">
    <name type="scientific">Halteria grandinella</name>
    <dbReference type="NCBI Taxonomy" id="5974"/>
    <lineage>
        <taxon>Eukaryota</taxon>
        <taxon>Sar</taxon>
        <taxon>Alveolata</taxon>
        <taxon>Ciliophora</taxon>
        <taxon>Intramacronucleata</taxon>
        <taxon>Spirotrichea</taxon>
        <taxon>Stichotrichia</taxon>
        <taxon>Sporadotrichida</taxon>
        <taxon>Halteriidae</taxon>
        <taxon>Halteria</taxon>
    </lineage>
</organism>
<protein>
    <submittedName>
        <fullName evidence="1">Uncharacterized protein</fullName>
    </submittedName>
</protein>
<evidence type="ECO:0000313" key="2">
    <source>
        <dbReference type="Proteomes" id="UP000785679"/>
    </source>
</evidence>
<dbReference type="AlphaFoldDB" id="A0A8J8T3C9"/>